<dbReference type="InterPro" id="IPR022343">
    <property type="entry name" value="GCR1-cAMP_receptor"/>
</dbReference>
<feature type="transmembrane region" description="Helical" evidence="6">
    <location>
        <begin position="281"/>
        <end position="301"/>
    </location>
</feature>
<organism evidence="10 11">
    <name type="scientific">Geranomyces variabilis</name>
    <dbReference type="NCBI Taxonomy" id="109894"/>
    <lineage>
        <taxon>Eukaryota</taxon>
        <taxon>Fungi</taxon>
        <taxon>Fungi incertae sedis</taxon>
        <taxon>Chytridiomycota</taxon>
        <taxon>Chytridiomycota incertae sedis</taxon>
        <taxon>Chytridiomycetes</taxon>
        <taxon>Spizellomycetales</taxon>
        <taxon>Powellomycetaceae</taxon>
        <taxon>Geranomyces</taxon>
    </lineage>
</organism>
<evidence type="ECO:0000256" key="3">
    <source>
        <dbReference type="ARBA" id="ARBA00022989"/>
    </source>
</evidence>
<dbReference type="InterPro" id="IPR017452">
    <property type="entry name" value="GPCR_Rhodpsn_7TM"/>
</dbReference>
<name>A0AAD5TKU5_9FUNG</name>
<dbReference type="GO" id="GO:0007166">
    <property type="term" value="P:cell surface receptor signaling pathway"/>
    <property type="evidence" value="ECO:0007669"/>
    <property type="project" value="InterPro"/>
</dbReference>
<evidence type="ECO:0000256" key="6">
    <source>
        <dbReference type="SAM" id="Phobius"/>
    </source>
</evidence>
<feature type="signal peptide" evidence="7">
    <location>
        <begin position="1"/>
        <end position="35"/>
    </location>
</feature>
<feature type="transmembrane region" description="Helical" evidence="6">
    <location>
        <begin position="321"/>
        <end position="342"/>
    </location>
</feature>
<dbReference type="PROSITE" id="PS50262">
    <property type="entry name" value="G_PROTEIN_RECEP_F1_2"/>
    <property type="match status" value="1"/>
</dbReference>
<feature type="transmembrane region" description="Helical" evidence="6">
    <location>
        <begin position="77"/>
        <end position="100"/>
    </location>
</feature>
<dbReference type="PRINTS" id="PR02001">
    <property type="entry name" value="GCR1CAMPR"/>
</dbReference>
<dbReference type="InterPro" id="IPR017981">
    <property type="entry name" value="GPCR_2-like_7TM"/>
</dbReference>
<keyword evidence="2 6" id="KW-0812">Transmembrane</keyword>
<keyword evidence="4 6" id="KW-0472">Membrane</keyword>
<evidence type="ECO:0000256" key="7">
    <source>
        <dbReference type="SAM" id="SignalP"/>
    </source>
</evidence>
<gene>
    <name evidence="10" type="primary">PIP5KL1</name>
    <name evidence="10" type="ORF">HDU87_003466</name>
</gene>
<evidence type="ECO:0000256" key="2">
    <source>
        <dbReference type="ARBA" id="ARBA00022692"/>
    </source>
</evidence>
<feature type="compositionally biased region" description="Basic residues" evidence="5">
    <location>
        <begin position="473"/>
        <end position="485"/>
    </location>
</feature>
<feature type="domain" description="G-protein coupled receptors family 2 profile 2" evidence="8">
    <location>
        <begin position="77"/>
        <end position="339"/>
    </location>
</feature>
<dbReference type="GO" id="GO:0007189">
    <property type="term" value="P:adenylate cyclase-activating G protein-coupled receptor signaling pathway"/>
    <property type="evidence" value="ECO:0007669"/>
    <property type="project" value="TreeGrafter"/>
</dbReference>
<evidence type="ECO:0000313" key="11">
    <source>
        <dbReference type="Proteomes" id="UP001212152"/>
    </source>
</evidence>
<dbReference type="Gene3D" id="1.20.1070.10">
    <property type="entry name" value="Rhodopsin 7-helix transmembrane proteins"/>
    <property type="match status" value="1"/>
</dbReference>
<dbReference type="SUPFAM" id="SSF81321">
    <property type="entry name" value="Family A G protein-coupled receptor-like"/>
    <property type="match status" value="1"/>
</dbReference>
<dbReference type="AlphaFoldDB" id="A0AAD5TKU5"/>
<reference evidence="10" key="1">
    <citation type="submission" date="2020-05" db="EMBL/GenBank/DDBJ databases">
        <title>Phylogenomic resolution of chytrid fungi.</title>
        <authorList>
            <person name="Stajich J.E."/>
            <person name="Amses K."/>
            <person name="Simmons R."/>
            <person name="Seto K."/>
            <person name="Myers J."/>
            <person name="Bonds A."/>
            <person name="Quandt C.A."/>
            <person name="Barry K."/>
            <person name="Liu P."/>
            <person name="Grigoriev I."/>
            <person name="Longcore J.E."/>
            <person name="James T.Y."/>
        </authorList>
    </citation>
    <scope>NUCLEOTIDE SEQUENCE</scope>
    <source>
        <strain evidence="10">JEL0379</strain>
    </source>
</reference>
<dbReference type="GO" id="GO:0004930">
    <property type="term" value="F:G protein-coupled receptor activity"/>
    <property type="evidence" value="ECO:0007669"/>
    <property type="project" value="TreeGrafter"/>
</dbReference>
<feature type="domain" description="G-protein coupled receptors family 1 profile" evidence="9">
    <location>
        <begin position="91"/>
        <end position="296"/>
    </location>
</feature>
<evidence type="ECO:0000256" key="1">
    <source>
        <dbReference type="ARBA" id="ARBA00004141"/>
    </source>
</evidence>
<dbReference type="PANTHER" id="PTHR23112">
    <property type="entry name" value="G PROTEIN-COUPLED RECEPTOR 157-RELATED"/>
    <property type="match status" value="1"/>
</dbReference>
<evidence type="ECO:0000256" key="4">
    <source>
        <dbReference type="ARBA" id="ARBA00023136"/>
    </source>
</evidence>
<dbReference type="PROSITE" id="PS50261">
    <property type="entry name" value="G_PROTEIN_RECEP_F2_4"/>
    <property type="match status" value="1"/>
</dbReference>
<evidence type="ECO:0000259" key="8">
    <source>
        <dbReference type="PROSITE" id="PS50261"/>
    </source>
</evidence>
<dbReference type="EMBL" id="JADGJQ010000025">
    <property type="protein sequence ID" value="KAJ3178643.1"/>
    <property type="molecule type" value="Genomic_DNA"/>
</dbReference>
<protein>
    <submittedName>
        <fullName evidence="10">Phosphatidylinositol-4-phosphate 5-kinase-like protein 1</fullName>
    </submittedName>
</protein>
<sequence length="562" mass="61479">MASSPTPSATLPLLQTPFLLPFALVASALVESAASVTPPTAVPNAPTVVAVSNASDATEPAASVALPSDAELVATRINLIFIMTATMSIAGAITVMRSYISRKELRTPSLQIVAVMAACDLGFALKFVGSSLLSLLGNTSAVTTGTIMCGLSGHLGQFFALSTILWNGAISLNLFMLLLNPRKLKPGRFVRIYHYIIWGYCVISAVVLGVTNQIGFTEDGTCWIIGKQNPFRLLFYGPLFVSFLFALFAVCFATYRLQVSGRDTSAASDTRKVMSRKRASLVRIYLVTIVYVFVWMWSIIFRATAFSSDKPPPLWLTYIQAFFLGSQGFFNAAAWSISVLFAPKPSKEPMKPQIVLGMPAPMEEENANARFQIMYPQSSNLPRRAKESWEHNKANQDLGQSGLSVFDQGEPTPPQQDSVWRIAVRAAAGSPSFDLPRAMPDDQQDQSAMVESVTTAATPGAAISHHPTTRSTRTQRSRHGQGHSRTRSSFYDFYDLLVFEGQHHAHDYEAHNEMEVFSSESPSVSSGEDPVRVRDDASTLDDDGGWKVGQDWSARRQWAGHE</sequence>
<feature type="region of interest" description="Disordered" evidence="5">
    <location>
        <begin position="431"/>
        <end position="485"/>
    </location>
</feature>
<feature type="compositionally biased region" description="Polar residues" evidence="5">
    <location>
        <begin position="445"/>
        <end position="457"/>
    </location>
</feature>
<dbReference type="PANTHER" id="PTHR23112:SF0">
    <property type="entry name" value="TRANSMEMBRANE PROTEIN 116"/>
    <property type="match status" value="1"/>
</dbReference>
<feature type="chain" id="PRO_5041897325" evidence="7">
    <location>
        <begin position="36"/>
        <end position="562"/>
    </location>
</feature>
<dbReference type="Pfam" id="PF05462">
    <property type="entry name" value="Dicty_CAR"/>
    <property type="match status" value="1"/>
</dbReference>
<feature type="transmembrane region" description="Helical" evidence="6">
    <location>
        <begin position="192"/>
        <end position="214"/>
    </location>
</feature>
<keyword evidence="7" id="KW-0732">Signal</keyword>
<comment type="subcellular location">
    <subcellularLocation>
        <location evidence="1">Membrane</location>
        <topology evidence="1">Multi-pass membrane protein</topology>
    </subcellularLocation>
</comment>
<evidence type="ECO:0000259" key="9">
    <source>
        <dbReference type="PROSITE" id="PS50262"/>
    </source>
</evidence>
<dbReference type="Proteomes" id="UP001212152">
    <property type="component" value="Unassembled WGS sequence"/>
</dbReference>
<feature type="transmembrane region" description="Helical" evidence="6">
    <location>
        <begin position="234"/>
        <end position="255"/>
    </location>
</feature>
<feature type="compositionally biased region" description="Low complexity" evidence="5">
    <location>
        <begin position="518"/>
        <end position="528"/>
    </location>
</feature>
<dbReference type="GO" id="GO:0005886">
    <property type="term" value="C:plasma membrane"/>
    <property type="evidence" value="ECO:0007669"/>
    <property type="project" value="TreeGrafter"/>
</dbReference>
<comment type="caution">
    <text evidence="10">The sequence shown here is derived from an EMBL/GenBank/DDBJ whole genome shotgun (WGS) entry which is preliminary data.</text>
</comment>
<evidence type="ECO:0000256" key="5">
    <source>
        <dbReference type="SAM" id="MobiDB-lite"/>
    </source>
</evidence>
<proteinExistence type="predicted"/>
<keyword evidence="11" id="KW-1185">Reference proteome</keyword>
<accession>A0AAD5TKU5</accession>
<evidence type="ECO:0000313" key="10">
    <source>
        <dbReference type="EMBL" id="KAJ3178643.1"/>
    </source>
</evidence>
<keyword evidence="3 6" id="KW-1133">Transmembrane helix</keyword>
<feature type="transmembrane region" description="Helical" evidence="6">
    <location>
        <begin position="156"/>
        <end position="180"/>
    </location>
</feature>
<feature type="region of interest" description="Disordered" evidence="5">
    <location>
        <begin position="518"/>
        <end position="547"/>
    </location>
</feature>
<feature type="transmembrane region" description="Helical" evidence="6">
    <location>
        <begin position="112"/>
        <end position="136"/>
    </location>
</feature>